<dbReference type="AlphaFoldDB" id="A0A3B0R803"/>
<accession>A0A3B0R803</accession>
<evidence type="ECO:0008006" key="3">
    <source>
        <dbReference type="Google" id="ProtNLM"/>
    </source>
</evidence>
<dbReference type="InterPro" id="IPR021109">
    <property type="entry name" value="Peptidase_aspartic_dom_sf"/>
</dbReference>
<evidence type="ECO:0000256" key="1">
    <source>
        <dbReference type="SAM" id="MobiDB-lite"/>
    </source>
</evidence>
<dbReference type="Gene3D" id="2.40.70.10">
    <property type="entry name" value="Acid Proteases"/>
    <property type="match status" value="2"/>
</dbReference>
<dbReference type="EMBL" id="UOEH01000006">
    <property type="protein sequence ID" value="VAV89330.1"/>
    <property type="molecule type" value="Genomic_DNA"/>
</dbReference>
<evidence type="ECO:0000313" key="2">
    <source>
        <dbReference type="EMBL" id="VAV89330.1"/>
    </source>
</evidence>
<sequence>MLRNAFFLWLFLAGTTFSLSAHAADPIAEFPYRTGYEGWITVRVMVNGKGPYDFVLDSGATITATFQNLADQHVFTPADREPIRILGLAGSETLPAIYIGNLTIGGQRMDNHVGVVLPDWRETRQTPGGVLGLDFLTQYTVLFDADKQTIRLYDRRDRVSDLPRGWSKTRMRAHNFGEGTGTLYRITAGIHGRKIPCIIDLGASGTLINKRAFRRLLGGVVIEGSRATGFSTGSQLSDIFDSVQIAKRVRVGTIRIAKARWSKRILTVFDAPIFEELGLNKRAFCLIGADLMIERSFIFDFAREQLYMGPKAKRRLTMHDKNTQPREEKDGFRHTQI</sequence>
<proteinExistence type="predicted"/>
<dbReference type="CDD" id="cd05483">
    <property type="entry name" value="retropepsin_like_bacteria"/>
    <property type="match status" value="1"/>
</dbReference>
<name>A0A3B0R803_9ZZZZ</name>
<reference evidence="2" key="1">
    <citation type="submission" date="2018-06" db="EMBL/GenBank/DDBJ databases">
        <authorList>
            <person name="Zhirakovskaya E."/>
        </authorList>
    </citation>
    <scope>NUCLEOTIDE SEQUENCE</scope>
</reference>
<feature type="region of interest" description="Disordered" evidence="1">
    <location>
        <begin position="315"/>
        <end position="337"/>
    </location>
</feature>
<feature type="compositionally biased region" description="Basic and acidic residues" evidence="1">
    <location>
        <begin position="317"/>
        <end position="337"/>
    </location>
</feature>
<dbReference type="InterPro" id="IPR034122">
    <property type="entry name" value="Retropepsin-like_bacterial"/>
</dbReference>
<gene>
    <name evidence="2" type="ORF">MNBD_ALPHA05-1008</name>
</gene>
<organism evidence="2">
    <name type="scientific">hydrothermal vent metagenome</name>
    <dbReference type="NCBI Taxonomy" id="652676"/>
    <lineage>
        <taxon>unclassified sequences</taxon>
        <taxon>metagenomes</taxon>
        <taxon>ecological metagenomes</taxon>
    </lineage>
</organism>
<dbReference type="SUPFAM" id="SSF50630">
    <property type="entry name" value="Acid proteases"/>
    <property type="match status" value="1"/>
</dbReference>
<dbReference type="Pfam" id="PF13650">
    <property type="entry name" value="Asp_protease_2"/>
    <property type="match status" value="1"/>
</dbReference>
<protein>
    <recommendedName>
        <fullName evidence="3">Peptidase A2 domain-containing protein</fullName>
    </recommendedName>
</protein>